<keyword evidence="2" id="KW-1185">Reference proteome</keyword>
<organism evidence="1 2">
    <name type="scientific">Trinickia soli</name>
    <dbReference type="NCBI Taxonomy" id="380675"/>
    <lineage>
        <taxon>Bacteria</taxon>
        <taxon>Pseudomonadati</taxon>
        <taxon>Pseudomonadota</taxon>
        <taxon>Betaproteobacteria</taxon>
        <taxon>Burkholderiales</taxon>
        <taxon>Burkholderiaceae</taxon>
        <taxon>Trinickia</taxon>
    </lineage>
</organism>
<accession>A0A2N7WE88</accession>
<reference evidence="1 2" key="1">
    <citation type="submission" date="2018-01" db="EMBL/GenBank/DDBJ databases">
        <title>Whole genome analyses suggest that Burkholderia sensu lato contains two further novel genera in the rhizoxinica-symbiotica group Mycetohabitans gen. nov., and Trinickia gen. nov.: implications for the evolution of diazotrophy and nodulation in the Burkholderiaceae.</title>
        <authorList>
            <person name="Estrada-de los Santos P."/>
            <person name="Palmer M."/>
            <person name="Chavez-Ramirez B."/>
            <person name="Beukes C."/>
            <person name="Steenkamp E.T."/>
            <person name="Hirsch A.M."/>
            <person name="Manyaka P."/>
            <person name="Maluk M."/>
            <person name="Lafos M."/>
            <person name="Crook M."/>
            <person name="Gross E."/>
            <person name="Simon M.F."/>
            <person name="Bueno dos Reis Junior F."/>
            <person name="Poole P.S."/>
            <person name="Venter S.N."/>
            <person name="James E.K."/>
        </authorList>
    </citation>
    <scope>NUCLEOTIDE SEQUENCE [LARGE SCALE GENOMIC DNA]</scope>
    <source>
        <strain evidence="1 2">GP25-8</strain>
    </source>
</reference>
<evidence type="ECO:0000313" key="1">
    <source>
        <dbReference type="EMBL" id="PMS27756.1"/>
    </source>
</evidence>
<proteinExistence type="predicted"/>
<comment type="caution">
    <text evidence="1">The sequence shown here is derived from an EMBL/GenBank/DDBJ whole genome shotgun (WGS) entry which is preliminary data.</text>
</comment>
<name>A0A2N7WE88_9BURK</name>
<evidence type="ECO:0000313" key="2">
    <source>
        <dbReference type="Proteomes" id="UP000235347"/>
    </source>
</evidence>
<dbReference type="Proteomes" id="UP000235347">
    <property type="component" value="Unassembled WGS sequence"/>
</dbReference>
<dbReference type="AlphaFoldDB" id="A0A2N7WE88"/>
<gene>
    <name evidence="1" type="ORF">C0Z19_03595</name>
</gene>
<sequence>MSKSNAFFAILNVGSAPCRLSAQLVRIGETALTVDFHDNTKVDFVLPPLRDNHFIHAKDVIGFNVSNDSASGPTRHIGALYFQLENGESFTADYAGYDTAPFAPQAQIIPFFAWPVFQGDQCVMPRGKTLSFIENPEIDARKPLACG</sequence>
<dbReference type="EMBL" id="PNYB01000002">
    <property type="protein sequence ID" value="PMS27756.1"/>
    <property type="molecule type" value="Genomic_DNA"/>
</dbReference>
<protein>
    <submittedName>
        <fullName evidence="1">Uncharacterized protein</fullName>
    </submittedName>
</protein>